<organism evidence="1 2">
    <name type="scientific">Brassica campestris</name>
    <name type="common">Field mustard</name>
    <dbReference type="NCBI Taxonomy" id="3711"/>
    <lineage>
        <taxon>Eukaryota</taxon>
        <taxon>Viridiplantae</taxon>
        <taxon>Streptophyta</taxon>
        <taxon>Embryophyta</taxon>
        <taxon>Tracheophyta</taxon>
        <taxon>Spermatophyta</taxon>
        <taxon>Magnoliopsida</taxon>
        <taxon>eudicotyledons</taxon>
        <taxon>Gunneridae</taxon>
        <taxon>Pentapetalae</taxon>
        <taxon>rosids</taxon>
        <taxon>malvids</taxon>
        <taxon>Brassicales</taxon>
        <taxon>Brassicaceae</taxon>
        <taxon>Brassiceae</taxon>
        <taxon>Brassica</taxon>
    </lineage>
</organism>
<reference evidence="1 2" key="1">
    <citation type="submission" date="2021-07" db="EMBL/GenBank/DDBJ databases">
        <authorList>
            <consortium name="Genoscope - CEA"/>
            <person name="William W."/>
        </authorList>
    </citation>
    <scope>NUCLEOTIDE SEQUENCE [LARGE SCALE GENOMIC DNA]</scope>
</reference>
<evidence type="ECO:0000313" key="1">
    <source>
        <dbReference type="EMBL" id="CAG7900803.1"/>
    </source>
</evidence>
<dbReference type="EMBL" id="LS974623">
    <property type="protein sequence ID" value="CAG7900803.1"/>
    <property type="molecule type" value="Genomic_DNA"/>
</dbReference>
<protein>
    <submittedName>
        <fullName evidence="1">Uncharacterized protein</fullName>
    </submittedName>
</protein>
<gene>
    <name evidence="1" type="ORF">BRAPAZ1V2_A07P04470.2</name>
</gene>
<proteinExistence type="predicted"/>
<evidence type="ECO:0000313" key="2">
    <source>
        <dbReference type="Proteomes" id="UP000694005"/>
    </source>
</evidence>
<dbReference type="Proteomes" id="UP000694005">
    <property type="component" value="Chromosome A07"/>
</dbReference>
<dbReference type="AlphaFoldDB" id="A0A8D9M701"/>
<sequence>MSIFSLRHQCVQSTLWTFQALLCPCRLRPPASATNNSLRATKYCLYGDIHQPKLITGMLSSLNQLFCNLTVGKVNYNGKLWRSRGRVVNGKNGGCVAFVFGYVVNIITDMYSLCCDKRGLTLELCSFSAWVMISTMDLAKHTLGNFKRNFEKDRHSPNESDVVFVIGFLVYKDKLRKKLSSLFNELKTSGAKRQQRRFYCPVVNMSFNFVPSGMFNEIVSGSDNAKLVLD</sequence>
<dbReference type="Gramene" id="A07p04470.2_BraZ1">
    <property type="protein sequence ID" value="A07p04470.2_BraZ1.CDS"/>
    <property type="gene ID" value="A07g04470.2_BraZ1"/>
</dbReference>
<name>A0A8D9M701_BRACM</name>
<accession>A0A8D9M701</accession>